<keyword evidence="7 8" id="KW-0472">Membrane</keyword>
<evidence type="ECO:0000313" key="11">
    <source>
        <dbReference type="WBParaSite" id="nOo.2.0.1.t06982-RA"/>
    </source>
</evidence>
<reference evidence="11" key="1">
    <citation type="submission" date="2016-06" db="UniProtKB">
        <authorList>
            <consortium name="WormBaseParasite"/>
        </authorList>
    </citation>
    <scope>IDENTIFICATION</scope>
</reference>
<evidence type="ECO:0000256" key="2">
    <source>
        <dbReference type="ARBA" id="ARBA00022692"/>
    </source>
</evidence>
<feature type="transmembrane region" description="Helical" evidence="8">
    <location>
        <begin position="116"/>
        <end position="134"/>
    </location>
</feature>
<evidence type="ECO:0000313" key="9">
    <source>
        <dbReference type="EMBL" id="VDK84445.1"/>
    </source>
</evidence>
<sequence>MAVKTQHRQSIQHHSNVAEACDIICGILIHFARKYLYLRTDRKAIFHLLAVFLLSVFAAVVPLPNHYYLVKKNNILNSYFVKLGWFWTCFVVCPFIWYISIAVGQTISGIMQNLSRMIIATTIWYYCTHAFVVFEQMTGHCHGSKLSPRSSCTVDGGKWIPGFDISGHCFILIYSSLIICEEALAFRSVTIVHRIRKMPSVKNENLIKIFFISMCALHLLWDFELLISVLYYHHIYHKVMGALVAVLCWYFTYHIWYQKVGIPPPPLQHTRKTT</sequence>
<dbReference type="InterPro" id="IPR046401">
    <property type="entry name" value="FITM1/2"/>
</dbReference>
<dbReference type="OrthoDB" id="5579088at2759"/>
<dbReference type="Pfam" id="PF10261">
    <property type="entry name" value="FIT"/>
    <property type="match status" value="2"/>
</dbReference>
<dbReference type="WBParaSite" id="nOo.2.0.1.t06982-RA">
    <property type="protein sequence ID" value="nOo.2.0.1.t06982-RA"/>
    <property type="gene ID" value="nOo.2.0.1.g06982"/>
</dbReference>
<keyword evidence="6" id="KW-0443">Lipid metabolism</keyword>
<dbReference type="EMBL" id="UYRW01002324">
    <property type="protein sequence ID" value="VDK84445.1"/>
    <property type="molecule type" value="Genomic_DNA"/>
</dbReference>
<feature type="transmembrane region" description="Helical" evidence="8">
    <location>
        <begin position="206"/>
        <end position="233"/>
    </location>
</feature>
<dbReference type="AlphaFoldDB" id="A0A182EFW4"/>
<evidence type="ECO:0000256" key="4">
    <source>
        <dbReference type="ARBA" id="ARBA00022824"/>
    </source>
</evidence>
<keyword evidence="2 8" id="KW-0812">Transmembrane</keyword>
<evidence type="ECO:0000256" key="8">
    <source>
        <dbReference type="SAM" id="Phobius"/>
    </source>
</evidence>
<proteinExistence type="inferred from homology"/>
<keyword evidence="4" id="KW-0256">Endoplasmic reticulum</keyword>
<dbReference type="GO" id="GO:0019915">
    <property type="term" value="P:lipid storage"/>
    <property type="evidence" value="ECO:0007669"/>
    <property type="project" value="InterPro"/>
</dbReference>
<evidence type="ECO:0000256" key="3">
    <source>
        <dbReference type="ARBA" id="ARBA00022801"/>
    </source>
</evidence>
<accession>A0A182EFW4</accession>
<dbReference type="PANTHER" id="PTHR23129:SF0">
    <property type="entry name" value="ACYL-COENZYME A DIPHOSPHATASE FITM2"/>
    <property type="match status" value="1"/>
</dbReference>
<name>A0A182EFW4_ONCOC</name>
<dbReference type="Proteomes" id="UP000271087">
    <property type="component" value="Unassembled WGS sequence"/>
</dbReference>
<feature type="transmembrane region" description="Helical" evidence="8">
    <location>
        <begin position="84"/>
        <end position="104"/>
    </location>
</feature>
<keyword evidence="10" id="KW-1185">Reference proteome</keyword>
<dbReference type="GO" id="GO:0005789">
    <property type="term" value="C:endoplasmic reticulum membrane"/>
    <property type="evidence" value="ECO:0007669"/>
    <property type="project" value="UniProtKB-SubCell"/>
</dbReference>
<evidence type="ECO:0000256" key="6">
    <source>
        <dbReference type="ARBA" id="ARBA00023098"/>
    </source>
</evidence>
<keyword evidence="5 8" id="KW-1133">Transmembrane helix</keyword>
<protein>
    <submittedName>
        <fullName evidence="11">FITM2</fullName>
    </submittedName>
</protein>
<feature type="transmembrane region" description="Helical" evidence="8">
    <location>
        <begin position="239"/>
        <end position="257"/>
    </location>
</feature>
<organism evidence="11">
    <name type="scientific">Onchocerca ochengi</name>
    <name type="common">Filarial nematode worm</name>
    <dbReference type="NCBI Taxonomy" id="42157"/>
    <lineage>
        <taxon>Eukaryota</taxon>
        <taxon>Metazoa</taxon>
        <taxon>Ecdysozoa</taxon>
        <taxon>Nematoda</taxon>
        <taxon>Chromadorea</taxon>
        <taxon>Rhabditida</taxon>
        <taxon>Spirurina</taxon>
        <taxon>Spiruromorpha</taxon>
        <taxon>Filarioidea</taxon>
        <taxon>Onchocercidae</taxon>
        <taxon>Onchocerca</taxon>
    </lineage>
</organism>
<keyword evidence="3" id="KW-0378">Hydrolase</keyword>
<dbReference type="GO" id="GO:0010945">
    <property type="term" value="F:coenzyme A diphosphatase activity"/>
    <property type="evidence" value="ECO:0007669"/>
    <property type="project" value="InterPro"/>
</dbReference>
<dbReference type="PANTHER" id="PTHR23129">
    <property type="entry name" value="ACYL-COENZYME A DIPHOSPHATASE FITM2"/>
    <property type="match status" value="1"/>
</dbReference>
<reference evidence="9 10" key="2">
    <citation type="submission" date="2018-08" db="EMBL/GenBank/DDBJ databases">
        <authorList>
            <person name="Laetsch R D."/>
            <person name="Stevens L."/>
            <person name="Kumar S."/>
            <person name="Blaxter L. M."/>
        </authorList>
    </citation>
    <scope>NUCLEOTIDE SEQUENCE [LARGE SCALE GENOMIC DNA]</scope>
</reference>
<dbReference type="STRING" id="42157.A0A182EFW4"/>
<feature type="transmembrane region" description="Helical" evidence="8">
    <location>
        <begin position="165"/>
        <end position="186"/>
    </location>
</feature>
<dbReference type="InterPro" id="IPR019388">
    <property type="entry name" value="FIT"/>
</dbReference>
<gene>
    <name evidence="9" type="ORF">NOO_LOCUS6982</name>
</gene>
<comment type="subcellular location">
    <subcellularLocation>
        <location evidence="1">Endoplasmic reticulum membrane</location>
        <topology evidence="1">Multi-pass membrane protein</topology>
    </subcellularLocation>
</comment>
<feature type="transmembrane region" description="Helical" evidence="8">
    <location>
        <begin position="44"/>
        <end position="64"/>
    </location>
</feature>
<dbReference type="HAMAP" id="MF_03230">
    <property type="entry name" value="FITM2"/>
    <property type="match status" value="1"/>
</dbReference>
<evidence type="ECO:0000313" key="10">
    <source>
        <dbReference type="Proteomes" id="UP000271087"/>
    </source>
</evidence>
<evidence type="ECO:0000256" key="5">
    <source>
        <dbReference type="ARBA" id="ARBA00022989"/>
    </source>
</evidence>
<evidence type="ECO:0000256" key="1">
    <source>
        <dbReference type="ARBA" id="ARBA00004477"/>
    </source>
</evidence>
<evidence type="ECO:0000256" key="7">
    <source>
        <dbReference type="ARBA" id="ARBA00023136"/>
    </source>
</evidence>
<dbReference type="GO" id="GO:0034389">
    <property type="term" value="P:lipid droplet organization"/>
    <property type="evidence" value="ECO:0007669"/>
    <property type="project" value="InterPro"/>
</dbReference>
<dbReference type="GO" id="GO:0008654">
    <property type="term" value="P:phospholipid biosynthetic process"/>
    <property type="evidence" value="ECO:0007669"/>
    <property type="project" value="TreeGrafter"/>
</dbReference>